<organism evidence="1 2">
    <name type="scientific">Colletotrichum salicis</name>
    <dbReference type="NCBI Taxonomy" id="1209931"/>
    <lineage>
        <taxon>Eukaryota</taxon>
        <taxon>Fungi</taxon>
        <taxon>Dikarya</taxon>
        <taxon>Ascomycota</taxon>
        <taxon>Pezizomycotina</taxon>
        <taxon>Sordariomycetes</taxon>
        <taxon>Hypocreomycetidae</taxon>
        <taxon>Glomerellales</taxon>
        <taxon>Glomerellaceae</taxon>
        <taxon>Colletotrichum</taxon>
        <taxon>Colletotrichum acutatum species complex</taxon>
    </lineage>
</organism>
<keyword evidence="2" id="KW-1185">Reference proteome</keyword>
<dbReference type="OrthoDB" id="10268837at2759"/>
<dbReference type="AlphaFoldDB" id="A0A135SPQ6"/>
<sequence>MLTDTSRPSLTHLALYLRQHPTDREGLQHIASHLIKMDPAMDLDNTNAANSADRGPTPPSREHLYPRINTIDEAMEYYERFHQQTAFFDTWILHFIYNIFDAFRLHYRMLVTHWSEYQRWEVERQNPWGNWEGQIGFQEDSPDPKWRDKIVVEVKELEEMDMGFLIHQDQAVWSWRTEPPHAASFWDQPKHQGVVIPIKAEPQW</sequence>
<proteinExistence type="predicted"/>
<dbReference type="Proteomes" id="UP000070121">
    <property type="component" value="Unassembled WGS sequence"/>
</dbReference>
<evidence type="ECO:0000313" key="2">
    <source>
        <dbReference type="Proteomes" id="UP000070121"/>
    </source>
</evidence>
<reference evidence="1 2" key="1">
    <citation type="submission" date="2014-02" db="EMBL/GenBank/DDBJ databases">
        <title>The genome sequence of Colletotrichum salicis CBS 607.94.</title>
        <authorList>
            <person name="Baroncelli R."/>
            <person name="Thon M.R."/>
        </authorList>
    </citation>
    <scope>NUCLEOTIDE SEQUENCE [LARGE SCALE GENOMIC DNA]</scope>
    <source>
        <strain evidence="1 2">CBS 607.94</strain>
    </source>
</reference>
<comment type="caution">
    <text evidence="1">The sequence shown here is derived from an EMBL/GenBank/DDBJ whole genome shotgun (WGS) entry which is preliminary data.</text>
</comment>
<protein>
    <submittedName>
        <fullName evidence="1">Uncharacterized protein</fullName>
    </submittedName>
</protein>
<accession>A0A135SPQ6</accession>
<evidence type="ECO:0000313" key="1">
    <source>
        <dbReference type="EMBL" id="KXH37866.1"/>
    </source>
</evidence>
<name>A0A135SPQ6_9PEZI</name>
<dbReference type="EMBL" id="JFFI01002302">
    <property type="protein sequence ID" value="KXH37866.1"/>
    <property type="molecule type" value="Genomic_DNA"/>
</dbReference>
<gene>
    <name evidence="1" type="ORF">CSAL01_10385</name>
</gene>